<name>A0A7Y8CCK1_9PSED</name>
<protein>
    <submittedName>
        <fullName evidence="2">DUF1640 domain-containing protein</fullName>
    </submittedName>
</protein>
<sequence length="153" mass="17479">MNPSAIFFDVLQSANVSRDDAKAVVEAWEAEVQTLASKSDLSETEARLNRSISELREELHSSIKEQGYEFRLAIERQSALIEKQGSDFRLALEKQGNDLRLAMQRQGNDLRESHLSLESRYKLANWQFGIIILCLAIPVGREFLNFLANTFKF</sequence>
<feature type="coiled-coil region" evidence="1">
    <location>
        <begin position="11"/>
        <end position="65"/>
    </location>
</feature>
<dbReference type="AlphaFoldDB" id="A0A7Y8CCK1"/>
<evidence type="ECO:0000256" key="1">
    <source>
        <dbReference type="SAM" id="Coils"/>
    </source>
</evidence>
<accession>A0A7Y8CCK1</accession>
<keyword evidence="1" id="KW-0175">Coiled coil</keyword>
<dbReference type="Proteomes" id="UP000517547">
    <property type="component" value="Unassembled WGS sequence"/>
</dbReference>
<reference evidence="2 3" key="1">
    <citation type="submission" date="2020-04" db="EMBL/GenBank/DDBJ databases">
        <title>Molecular characterization of pseudomonads from Agaricus bisporus reveal novel blotch 2 pathogens in Western Europe.</title>
        <authorList>
            <person name="Taparia T."/>
            <person name="Krijger M."/>
            <person name="Haynes E."/>
            <person name="Elpinstone J.G."/>
            <person name="Noble R."/>
            <person name="Van Der Wolf J."/>
        </authorList>
    </citation>
    <scope>NUCLEOTIDE SEQUENCE [LARGE SCALE GENOMIC DNA]</scope>
    <source>
        <strain evidence="2 3">IPO3738</strain>
    </source>
</reference>
<evidence type="ECO:0000313" key="2">
    <source>
        <dbReference type="EMBL" id="NWC13047.1"/>
    </source>
</evidence>
<proteinExistence type="predicted"/>
<gene>
    <name evidence="2" type="ORF">HX845_05325</name>
</gene>
<organism evidence="2 3">
    <name type="scientific">Pseudomonas gingeri</name>
    <dbReference type="NCBI Taxonomy" id="117681"/>
    <lineage>
        <taxon>Bacteria</taxon>
        <taxon>Pseudomonadati</taxon>
        <taxon>Pseudomonadota</taxon>
        <taxon>Gammaproteobacteria</taxon>
        <taxon>Pseudomonadales</taxon>
        <taxon>Pseudomonadaceae</taxon>
        <taxon>Pseudomonas</taxon>
    </lineage>
</organism>
<comment type="caution">
    <text evidence="2">The sequence shown here is derived from an EMBL/GenBank/DDBJ whole genome shotgun (WGS) entry which is preliminary data.</text>
</comment>
<dbReference type="RefSeq" id="WP_017126667.1">
    <property type="nucleotide sequence ID" value="NZ_JACAQE010000001.1"/>
</dbReference>
<evidence type="ECO:0000313" key="3">
    <source>
        <dbReference type="Proteomes" id="UP000517547"/>
    </source>
</evidence>
<dbReference type="EMBL" id="JACAQE010000001">
    <property type="protein sequence ID" value="NWC13047.1"/>
    <property type="molecule type" value="Genomic_DNA"/>
</dbReference>